<comment type="caution">
    <text evidence="2">The sequence shown here is derived from an EMBL/GenBank/DDBJ whole genome shotgun (WGS) entry which is preliminary data.</text>
</comment>
<evidence type="ECO:0000256" key="1">
    <source>
        <dbReference type="SAM" id="SignalP"/>
    </source>
</evidence>
<name>A0A855X187_9BACT</name>
<keyword evidence="1" id="KW-0732">Signal</keyword>
<gene>
    <name evidence="2" type="ORF">C3F09_07095</name>
</gene>
<evidence type="ECO:0000313" key="3">
    <source>
        <dbReference type="Proteomes" id="UP000250918"/>
    </source>
</evidence>
<dbReference type="EMBL" id="PQAP01000096">
    <property type="protein sequence ID" value="PWB72115.1"/>
    <property type="molecule type" value="Genomic_DNA"/>
</dbReference>
<evidence type="ECO:0000313" key="2">
    <source>
        <dbReference type="EMBL" id="PWB72115.1"/>
    </source>
</evidence>
<protein>
    <submittedName>
        <fullName evidence="2">Uncharacterized protein</fullName>
    </submittedName>
</protein>
<dbReference type="AlphaFoldDB" id="A0A855X187"/>
<reference evidence="2 3" key="1">
    <citation type="journal article" date="2018" name="ISME J.">
        <title>A methanotrophic archaeon couples anaerobic oxidation of methane to Fe(III) reduction.</title>
        <authorList>
            <person name="Cai C."/>
            <person name="Leu A.O."/>
            <person name="Xie G.J."/>
            <person name="Guo J."/>
            <person name="Feng Y."/>
            <person name="Zhao J.X."/>
            <person name="Tyson G.W."/>
            <person name="Yuan Z."/>
            <person name="Hu S."/>
        </authorList>
    </citation>
    <scope>NUCLEOTIDE SEQUENCE [LARGE SCALE GENOMIC DNA]</scope>
    <source>
        <strain evidence="2">FeB_12</strain>
    </source>
</reference>
<proteinExistence type="predicted"/>
<accession>A0A855X187</accession>
<feature type="chain" id="PRO_5032316532" evidence="1">
    <location>
        <begin position="23"/>
        <end position="345"/>
    </location>
</feature>
<organism evidence="2 3">
    <name type="scientific">candidate division GN15 bacterium</name>
    <dbReference type="NCBI Taxonomy" id="2072418"/>
    <lineage>
        <taxon>Bacteria</taxon>
        <taxon>candidate division GN15</taxon>
    </lineage>
</organism>
<feature type="signal peptide" evidence="1">
    <location>
        <begin position="1"/>
        <end position="22"/>
    </location>
</feature>
<dbReference type="Proteomes" id="UP000250918">
    <property type="component" value="Unassembled WGS sequence"/>
</dbReference>
<dbReference type="PROSITE" id="PS51257">
    <property type="entry name" value="PROKAR_LIPOPROTEIN"/>
    <property type="match status" value="1"/>
</dbReference>
<sequence>MYKIFVLLLVIIASVLGCSRQAPDQSADTGNRQTAQEANKLLTANQPTDDQVNTTIEQVAIDDSLVRAHDTMLAVYSIMMLWGQIPPSPADTTPVYDWSGNASVNGVGRYAVVSPIDFEPGLDYLLPVSDPTTIAWHSTTDSDIDGLATLLVMRRDVQYVVEPHFVFSTGMASLDVPISRLEKFDTLIMVNNRQALAIKAWRIYRPVCPKGTVTGEWVRFNNNGDSGTFRGTFNMPDGTPAHEVIGKFWTDPDGNRYLEGWWSGGMLTVIAGEVKGTWSFLDPSLCPMCGVGYGEFHGTWRTVLSDRHSGDLRGVFGIGPGPGATKMPFHGVWREDCETPTDQVN</sequence>